<proteinExistence type="predicted"/>
<organism evidence="1 2">
    <name type="scientific">Herminiimonas arsenicoxydans</name>
    <dbReference type="NCBI Taxonomy" id="204773"/>
    <lineage>
        <taxon>Bacteria</taxon>
        <taxon>Pseudomonadati</taxon>
        <taxon>Pseudomonadota</taxon>
        <taxon>Betaproteobacteria</taxon>
        <taxon>Burkholderiales</taxon>
        <taxon>Oxalobacteraceae</taxon>
        <taxon>Herminiimonas</taxon>
    </lineage>
</organism>
<dbReference type="EMBL" id="CU207211">
    <property type="protein sequence ID" value="CAL61237.1"/>
    <property type="molecule type" value="Genomic_DNA"/>
</dbReference>
<reference evidence="1 2" key="1">
    <citation type="journal article" date="2007" name="PLoS Genet.">
        <title>A tale of two oxidation states: bacterial colonization of arsenic-rich environments.</title>
        <authorList>
            <person name="Muller D."/>
            <person name="Medigue C."/>
            <person name="Koechler S."/>
            <person name="Barbe V."/>
            <person name="Barakat M."/>
            <person name="Talla E."/>
            <person name="Bonnefoy V."/>
            <person name="Krin E."/>
            <person name="Arsene-Ploetze F."/>
            <person name="Carapito C."/>
            <person name="Chandler M."/>
            <person name="Cournoyer B."/>
            <person name="Cruveiller S."/>
            <person name="Dossat C."/>
            <person name="Duval S."/>
            <person name="Heymann M."/>
            <person name="Leize E."/>
            <person name="Lieutaud A."/>
            <person name="Lievremont D."/>
            <person name="Makita Y."/>
            <person name="Mangenot S."/>
            <person name="Nitschke W."/>
            <person name="Ortet P."/>
            <person name="Perdrial N."/>
            <person name="Schoepp B."/>
            <person name="Siguier N."/>
            <person name="Simeonova D.D."/>
            <person name="Rouy Z."/>
            <person name="Segurens B."/>
            <person name="Turlin E."/>
            <person name="Vallenet D."/>
            <person name="Van Dorsselaer A."/>
            <person name="Weiss S."/>
            <person name="Weissenbach J."/>
            <person name="Lett M.C."/>
            <person name="Danchin A."/>
            <person name="Bertin P.N."/>
        </authorList>
    </citation>
    <scope>NUCLEOTIDE SEQUENCE [LARGE SCALE GENOMIC DNA]</scope>
    <source>
        <strain evidence="2">ULPAs1</strain>
    </source>
</reference>
<evidence type="ECO:0000313" key="2">
    <source>
        <dbReference type="Proteomes" id="UP000006697"/>
    </source>
</evidence>
<dbReference type="AlphaFoldDB" id="A4G400"/>
<accession>A4G400</accession>
<dbReference type="STRING" id="204773.HEAR1058"/>
<protein>
    <submittedName>
        <fullName evidence="1">Uncharacterized protein</fullName>
    </submittedName>
</protein>
<dbReference type="Proteomes" id="UP000006697">
    <property type="component" value="Chromosome"/>
</dbReference>
<name>A4G400_HERAR</name>
<dbReference type="HOGENOM" id="CLU_2954254_0_0_4"/>
<sequence>MPARLANTSRQLVLSYMRVSADADVYGKPVMHKPSMSFEPDAGILMPALLPAINFYASH</sequence>
<gene>
    <name evidence="1" type="ordered locus">HEAR1058</name>
</gene>
<dbReference type="KEGG" id="har:HEAR1058"/>
<evidence type="ECO:0000313" key="1">
    <source>
        <dbReference type="EMBL" id="CAL61237.1"/>
    </source>
</evidence>
<keyword evidence="2" id="KW-1185">Reference proteome</keyword>